<name>A0A371R890_9PROT</name>
<dbReference type="PANTHER" id="PTHR11808">
    <property type="entry name" value="TRANS-SULFURATION ENZYME FAMILY MEMBER"/>
    <property type="match status" value="1"/>
</dbReference>
<comment type="caution">
    <text evidence="4">The sequence shown here is derived from an EMBL/GenBank/DDBJ whole genome shotgun (WGS) entry which is preliminary data.</text>
</comment>
<dbReference type="PANTHER" id="PTHR11808:SF80">
    <property type="entry name" value="CYSTATHIONINE GAMMA-LYASE"/>
    <property type="match status" value="1"/>
</dbReference>
<reference evidence="4 5" key="1">
    <citation type="submission" date="2018-08" db="EMBL/GenBank/DDBJ databases">
        <title>Parvularcula sp. SM1705, isolated from surface water of the South Sea China.</title>
        <authorList>
            <person name="Sun L."/>
        </authorList>
    </citation>
    <scope>NUCLEOTIDE SEQUENCE [LARGE SCALE GENOMIC DNA]</scope>
    <source>
        <strain evidence="4 5">SM1705</strain>
    </source>
</reference>
<dbReference type="Pfam" id="PF01053">
    <property type="entry name" value="Cys_Met_Meta_PP"/>
    <property type="match status" value="1"/>
</dbReference>
<feature type="compositionally biased region" description="Polar residues" evidence="3">
    <location>
        <begin position="1"/>
        <end position="20"/>
    </location>
</feature>
<keyword evidence="5" id="KW-1185">Reference proteome</keyword>
<sequence length="606" mass="67477">MTGNTPIRQLSPLRNTTSADTPEALASEQLAHFGIDENTAYGEALKDFTARLYSLNLDAHTLWARTMETIGDLDRSDRIAYFNAKRFLCFQLAKILDTLQNPMRATYQSLVTHDAGFAAKGPYPIFDNVTALFAASPVITRTATYIYACTEWVEDAFTGREFLHEIYSRLMNPTSIALANHVVDLECGPESAEYLAWNYNSGMAAIDGLLSHLVGYEDVILASRNVYGGTYQLLHDWFGKESNLNVAVEWFDGFDEAAFKKALEAAEAKHADRLARGRKIYVYIESPCNPHGNVLDVPAMSRLAHEHGWTVVCDATVGTPFLSPLLRNPSKIERPDYIIHSYTKEMTGGGATTAGVVIGRGERMFMPKGESMTLTNWKGEEEELTWDHTMFWNVYYIKGAFLDADKAYEVLSGLKTYEMRVIAKAINTITLTKALHAHPRINVNSPALEDHPNHAQLKEHLYLELPAGLFTIDFEKKGDQPALEPDIFKRFFDSLEPAIGLQVSLGQTNTLALCPGLTSHSEMSREAQAEAGISPTTIRISVGLEDPRRLLAHMEEAARSVIDPVSPGFSDGFMDGAEIDRIYRETYAEVHRRFIEAQPAFSALTA</sequence>
<dbReference type="EMBL" id="QUQO01000002">
    <property type="protein sequence ID" value="RFB01662.1"/>
    <property type="molecule type" value="Genomic_DNA"/>
</dbReference>
<evidence type="ECO:0000256" key="2">
    <source>
        <dbReference type="ARBA" id="ARBA00022898"/>
    </source>
</evidence>
<evidence type="ECO:0000313" key="5">
    <source>
        <dbReference type="Proteomes" id="UP000264589"/>
    </source>
</evidence>
<proteinExistence type="predicted"/>
<dbReference type="AlphaFoldDB" id="A0A371R890"/>
<dbReference type="InterPro" id="IPR000277">
    <property type="entry name" value="Cys/Met-Metab_PyrdxlP-dep_enz"/>
</dbReference>
<dbReference type="InterPro" id="IPR015422">
    <property type="entry name" value="PyrdxlP-dep_Trfase_small"/>
</dbReference>
<keyword evidence="2" id="KW-0663">Pyridoxal phosphate</keyword>
<evidence type="ECO:0000256" key="3">
    <source>
        <dbReference type="SAM" id="MobiDB-lite"/>
    </source>
</evidence>
<gene>
    <name evidence="4" type="ORF">DX908_15420</name>
</gene>
<dbReference type="InterPro" id="IPR015421">
    <property type="entry name" value="PyrdxlP-dep_Trfase_major"/>
</dbReference>
<evidence type="ECO:0000313" key="4">
    <source>
        <dbReference type="EMBL" id="RFB01662.1"/>
    </source>
</evidence>
<dbReference type="RefSeq" id="WP_116393378.1">
    <property type="nucleotide sequence ID" value="NZ_QUQO01000002.1"/>
</dbReference>
<evidence type="ECO:0000256" key="1">
    <source>
        <dbReference type="ARBA" id="ARBA00001933"/>
    </source>
</evidence>
<organism evidence="4 5">
    <name type="scientific">Parvularcula marina</name>
    <dbReference type="NCBI Taxonomy" id="2292771"/>
    <lineage>
        <taxon>Bacteria</taxon>
        <taxon>Pseudomonadati</taxon>
        <taxon>Pseudomonadota</taxon>
        <taxon>Alphaproteobacteria</taxon>
        <taxon>Parvularculales</taxon>
        <taxon>Parvularculaceae</taxon>
        <taxon>Parvularcula</taxon>
    </lineage>
</organism>
<accession>A0A371R890</accession>
<dbReference type="GO" id="GO:0019346">
    <property type="term" value="P:transsulfuration"/>
    <property type="evidence" value="ECO:0007669"/>
    <property type="project" value="InterPro"/>
</dbReference>
<dbReference type="GO" id="GO:0030170">
    <property type="term" value="F:pyridoxal phosphate binding"/>
    <property type="evidence" value="ECO:0007669"/>
    <property type="project" value="InterPro"/>
</dbReference>
<dbReference type="Proteomes" id="UP000264589">
    <property type="component" value="Unassembled WGS sequence"/>
</dbReference>
<dbReference type="SUPFAM" id="SSF53383">
    <property type="entry name" value="PLP-dependent transferases"/>
    <property type="match status" value="1"/>
</dbReference>
<dbReference type="OrthoDB" id="9805807at2"/>
<dbReference type="GO" id="GO:0005737">
    <property type="term" value="C:cytoplasm"/>
    <property type="evidence" value="ECO:0007669"/>
    <property type="project" value="TreeGrafter"/>
</dbReference>
<dbReference type="Gene3D" id="3.90.1150.10">
    <property type="entry name" value="Aspartate Aminotransferase, domain 1"/>
    <property type="match status" value="1"/>
</dbReference>
<dbReference type="Gene3D" id="3.40.640.10">
    <property type="entry name" value="Type I PLP-dependent aspartate aminotransferase-like (Major domain)"/>
    <property type="match status" value="1"/>
</dbReference>
<comment type="cofactor">
    <cofactor evidence="1">
        <name>pyridoxal 5'-phosphate</name>
        <dbReference type="ChEBI" id="CHEBI:597326"/>
    </cofactor>
</comment>
<dbReference type="InParanoid" id="A0A371R890"/>
<protein>
    <submittedName>
        <fullName evidence="4">Cys/Met metabolism pyridoxal-phosphate-dependent enzyme</fullName>
    </submittedName>
</protein>
<feature type="region of interest" description="Disordered" evidence="3">
    <location>
        <begin position="1"/>
        <end position="21"/>
    </location>
</feature>
<dbReference type="GO" id="GO:0016846">
    <property type="term" value="F:carbon-sulfur lyase activity"/>
    <property type="evidence" value="ECO:0007669"/>
    <property type="project" value="TreeGrafter"/>
</dbReference>
<dbReference type="InterPro" id="IPR015424">
    <property type="entry name" value="PyrdxlP-dep_Trfase"/>
</dbReference>